<reference evidence="1 2" key="1">
    <citation type="journal article" date="2016" name="Mol. Biol. Evol.">
        <title>Comparative Genomics of Early-Diverging Mushroom-Forming Fungi Provides Insights into the Origins of Lignocellulose Decay Capabilities.</title>
        <authorList>
            <person name="Nagy L.G."/>
            <person name="Riley R."/>
            <person name="Tritt A."/>
            <person name="Adam C."/>
            <person name="Daum C."/>
            <person name="Floudas D."/>
            <person name="Sun H."/>
            <person name="Yadav J.S."/>
            <person name="Pangilinan J."/>
            <person name="Larsson K.H."/>
            <person name="Matsuura K."/>
            <person name="Barry K."/>
            <person name="Labutti K."/>
            <person name="Kuo R."/>
            <person name="Ohm R.A."/>
            <person name="Bhattacharya S.S."/>
            <person name="Shirouzu T."/>
            <person name="Yoshinaga Y."/>
            <person name="Martin F.M."/>
            <person name="Grigoriev I.V."/>
            <person name="Hibbett D.S."/>
        </authorList>
    </citation>
    <scope>NUCLEOTIDE SEQUENCE [LARGE SCALE GENOMIC DNA]</scope>
    <source>
        <strain evidence="1 2">TUFC12733</strain>
    </source>
</reference>
<dbReference type="AlphaFoldDB" id="A0A167NRJ1"/>
<keyword evidence="2" id="KW-1185">Reference proteome</keyword>
<proteinExistence type="predicted"/>
<dbReference type="Proteomes" id="UP000076738">
    <property type="component" value="Unassembled WGS sequence"/>
</dbReference>
<evidence type="ECO:0000313" key="2">
    <source>
        <dbReference type="Proteomes" id="UP000076738"/>
    </source>
</evidence>
<evidence type="ECO:0000313" key="1">
    <source>
        <dbReference type="EMBL" id="KZO97989.1"/>
    </source>
</evidence>
<gene>
    <name evidence="1" type="ORF">CALVIDRAFT_50044</name>
</gene>
<organism evidence="1 2">
    <name type="scientific">Calocera viscosa (strain TUFC12733)</name>
    <dbReference type="NCBI Taxonomy" id="1330018"/>
    <lineage>
        <taxon>Eukaryota</taxon>
        <taxon>Fungi</taxon>
        <taxon>Dikarya</taxon>
        <taxon>Basidiomycota</taxon>
        <taxon>Agaricomycotina</taxon>
        <taxon>Dacrymycetes</taxon>
        <taxon>Dacrymycetales</taxon>
        <taxon>Dacrymycetaceae</taxon>
        <taxon>Calocera</taxon>
    </lineage>
</organism>
<sequence length="90" mass="10249">MRVQFSNNDFESTSSMSVSSPVITVACRQLKCGSNRPRLSGYTRPGHLPRRTSQRHALLQLRPWYNRGRQDNSSAYYVLPACARTGRMCL</sequence>
<protein>
    <submittedName>
        <fullName evidence="1">Uncharacterized protein</fullName>
    </submittedName>
</protein>
<name>A0A167NRJ1_CALVF</name>
<accession>A0A167NRJ1</accession>
<dbReference type="PROSITE" id="PS51257">
    <property type="entry name" value="PROKAR_LIPOPROTEIN"/>
    <property type="match status" value="1"/>
</dbReference>
<dbReference type="EMBL" id="KV417277">
    <property type="protein sequence ID" value="KZO97989.1"/>
    <property type="molecule type" value="Genomic_DNA"/>
</dbReference>